<dbReference type="Proteomes" id="UP000610611">
    <property type="component" value="Unassembled WGS sequence"/>
</dbReference>
<dbReference type="EMBL" id="LIUF01000002">
    <property type="protein sequence ID" value="KOX93689.1"/>
    <property type="molecule type" value="Genomic_DNA"/>
</dbReference>
<dbReference type="Pfam" id="PF00482">
    <property type="entry name" value="T2SSF"/>
    <property type="match status" value="2"/>
</dbReference>
<evidence type="ECO:0000313" key="10">
    <source>
        <dbReference type="Proteomes" id="UP000037729"/>
    </source>
</evidence>
<dbReference type="AlphaFoldDB" id="A0A0M9AK61"/>
<dbReference type="GO" id="GO:0005886">
    <property type="term" value="C:plasma membrane"/>
    <property type="evidence" value="ECO:0007669"/>
    <property type="project" value="UniProtKB-SubCell"/>
</dbReference>
<comment type="subcellular location">
    <subcellularLocation>
        <location evidence="1">Cell membrane</location>
        <topology evidence="1">Multi-pass membrane protein</topology>
    </subcellularLocation>
</comment>
<dbReference type="Proteomes" id="UP000037729">
    <property type="component" value="Unassembled WGS sequence"/>
</dbReference>
<keyword evidence="3 6" id="KW-0812">Transmembrane</keyword>
<feature type="transmembrane region" description="Helical" evidence="6">
    <location>
        <begin position="303"/>
        <end position="326"/>
    </location>
</feature>
<evidence type="ECO:0000313" key="9">
    <source>
        <dbReference type="EMBL" id="NLV05585.1"/>
    </source>
</evidence>
<gene>
    <name evidence="8" type="ORF">AMS69_07130</name>
    <name evidence="9" type="ORF">GOC83_05470</name>
</gene>
<evidence type="ECO:0000313" key="8">
    <source>
        <dbReference type="EMBL" id="KOX93689.1"/>
    </source>
</evidence>
<evidence type="ECO:0000256" key="2">
    <source>
        <dbReference type="ARBA" id="ARBA00022475"/>
    </source>
</evidence>
<feature type="transmembrane region" description="Helical" evidence="6">
    <location>
        <begin position="609"/>
        <end position="629"/>
    </location>
</feature>
<protein>
    <recommendedName>
        <fullName evidence="7">Type II secretion system protein GspF domain-containing protein</fullName>
    </recommendedName>
</protein>
<dbReference type="InterPro" id="IPR056569">
    <property type="entry name" value="ArlJ-like"/>
</dbReference>
<organism evidence="8 10">
    <name type="scientific">Haloarcula rubripromontorii</name>
    <dbReference type="NCBI Taxonomy" id="1705562"/>
    <lineage>
        <taxon>Archaea</taxon>
        <taxon>Methanobacteriati</taxon>
        <taxon>Methanobacteriota</taxon>
        <taxon>Stenosarchaea group</taxon>
        <taxon>Halobacteria</taxon>
        <taxon>Halobacteriales</taxon>
        <taxon>Haloarculaceae</taxon>
        <taxon>Haloarcula</taxon>
    </lineage>
</organism>
<dbReference type="InterPro" id="IPR018076">
    <property type="entry name" value="T2SS_GspF_dom"/>
</dbReference>
<dbReference type="OrthoDB" id="252907at2157"/>
<dbReference type="STRING" id="1705562.AMS69_07130"/>
<feature type="transmembrane region" description="Helical" evidence="6">
    <location>
        <begin position="258"/>
        <end position="283"/>
    </location>
</feature>
<feature type="transmembrane region" description="Helical" evidence="6">
    <location>
        <begin position="356"/>
        <end position="375"/>
    </location>
</feature>
<reference evidence="9" key="2">
    <citation type="submission" date="2019-12" db="EMBL/GenBank/DDBJ databases">
        <title>The whole-genome sequencing of Haloarcula japonica strain pws8.</title>
        <authorList>
            <person name="Verma D.K."/>
            <person name="Gopal K."/>
            <person name="Prasad E.S."/>
        </authorList>
    </citation>
    <scope>NUCLEOTIDE SEQUENCE</scope>
    <source>
        <strain evidence="9">Pws8</strain>
    </source>
</reference>
<keyword evidence="4 6" id="KW-1133">Transmembrane helix</keyword>
<feature type="transmembrane region" description="Helical" evidence="6">
    <location>
        <begin position="381"/>
        <end position="398"/>
    </location>
</feature>
<dbReference type="PANTHER" id="PTHR35402:SF1">
    <property type="entry name" value="TYPE II SECRETION SYSTEM PROTEIN GSPF DOMAIN-CONTAINING PROTEIN"/>
    <property type="match status" value="1"/>
</dbReference>
<accession>A0A0M9AK61</accession>
<keyword evidence="10" id="KW-1185">Reference proteome</keyword>
<sequence>MTTEGGGTLGLLDRGLYALFAHHAEDDRHASTRDRYRAAYPSAGFGVYVARVYGLSWIALCVGVIGTATIAMLVPPATFDSFVAVLQQSLPIINRLALPEVPRLLVATILGTVAGLTLKRGVFVAGNRYLSWVASARRADIAATLPGAVRYLRVLASGTHDRREMLRAVAEQDAYGETAVAFRRALNQGILTGSLDTGIERVASETPSRDLLAPFLLKFREHANQSAEALEGYLEMEGRLLSHEQSRQHERATGYLELLAELFVVLLVLPALVVLIVTVMGILAPGLSEPVATPLGETTVRAIVVYGSAAFVMAAGLLAAFVVATLRPRNTAAPSYGLPDGPVAILTSIPSNPASALLACMPLGVVVAAGLWSLGYRPVNVALLSYTTVGVPVGLVTVRRARADDAKDREIQDFVHAVAGHVALGRPFPEAVRRVADDVELGALASDVQSLAFTLSLGDSPGDAAADRRAAALDQFVGRVGTPMAEQTIGLVVGALDTGSDAEDVFETLQTEIGQLYHLRKSIRSALLVYVAVGWTTALLVIGITVAVNVYVLDSFAQLSSVSGGANIAFDPSAIKPVREQHRFYVVTQATMLACGWFAGTASRGAYEALLHSSGLVLVAYVVFAGAGLI</sequence>
<feature type="transmembrane region" description="Helical" evidence="6">
    <location>
        <begin position="527"/>
        <end position="552"/>
    </location>
</feature>
<evidence type="ECO:0000256" key="3">
    <source>
        <dbReference type="ARBA" id="ARBA00022692"/>
    </source>
</evidence>
<feature type="transmembrane region" description="Helical" evidence="6">
    <location>
        <begin position="101"/>
        <end position="118"/>
    </location>
</feature>
<feature type="domain" description="Type II secretion system protein GspF" evidence="7">
    <location>
        <begin position="414"/>
        <end position="547"/>
    </location>
</feature>
<dbReference type="PATRIC" id="fig|1705562.3.peg.2493"/>
<reference evidence="8 10" key="1">
    <citation type="submission" date="2015-08" db="EMBL/GenBank/DDBJ databases">
        <title>Genomes of Isolates from Cabo Rojo, PR.</title>
        <authorList>
            <person name="Sanchez-Nieves R.L."/>
            <person name="Montalvo-Rodriguez R."/>
        </authorList>
    </citation>
    <scope>NUCLEOTIDE SEQUENCE [LARGE SCALE GENOMIC DNA]</scope>
    <source>
        <strain evidence="8 10">SL3</strain>
    </source>
</reference>
<feature type="transmembrane region" description="Helical" evidence="6">
    <location>
        <begin position="52"/>
        <end position="74"/>
    </location>
</feature>
<name>A0A0M9AK61_9EURY</name>
<feature type="domain" description="Type II secretion system protein GspF" evidence="7">
    <location>
        <begin position="149"/>
        <end position="277"/>
    </location>
</feature>
<keyword evidence="5 6" id="KW-0472">Membrane</keyword>
<evidence type="ECO:0000259" key="7">
    <source>
        <dbReference type="Pfam" id="PF00482"/>
    </source>
</evidence>
<evidence type="ECO:0000256" key="5">
    <source>
        <dbReference type="ARBA" id="ARBA00023136"/>
    </source>
</evidence>
<dbReference type="RefSeq" id="WP_053967380.1">
    <property type="nucleotide sequence ID" value="NZ_LIUF01000002.1"/>
</dbReference>
<evidence type="ECO:0000256" key="4">
    <source>
        <dbReference type="ARBA" id="ARBA00022989"/>
    </source>
</evidence>
<dbReference type="EMBL" id="WOWB01000001">
    <property type="protein sequence ID" value="NLV05585.1"/>
    <property type="molecule type" value="Genomic_DNA"/>
</dbReference>
<dbReference type="PANTHER" id="PTHR35402">
    <property type="entry name" value="INTEGRAL MEMBRANE PROTEIN-RELATED"/>
    <property type="match status" value="1"/>
</dbReference>
<evidence type="ECO:0000256" key="1">
    <source>
        <dbReference type="ARBA" id="ARBA00004651"/>
    </source>
</evidence>
<proteinExistence type="predicted"/>
<keyword evidence="2" id="KW-1003">Cell membrane</keyword>
<comment type="caution">
    <text evidence="8">The sequence shown here is derived from an EMBL/GenBank/DDBJ whole genome shotgun (WGS) entry which is preliminary data.</text>
</comment>
<evidence type="ECO:0000256" key="6">
    <source>
        <dbReference type="SAM" id="Phobius"/>
    </source>
</evidence>